<reference evidence="1" key="2">
    <citation type="submission" date="2020-07" db="EMBL/GenBank/DDBJ databases">
        <authorList>
            <person name="Vera ALvarez R."/>
            <person name="Arias-Moreno D.M."/>
            <person name="Jimenez-Jacinto V."/>
            <person name="Jimenez-Bremont J.F."/>
            <person name="Swaminathan K."/>
            <person name="Moose S.P."/>
            <person name="Guerrero-Gonzalez M.L."/>
            <person name="Marino-Ramirez L."/>
            <person name="Landsman D."/>
            <person name="Rodriguez-Kessler M."/>
            <person name="Delgado-Sanchez P."/>
        </authorList>
    </citation>
    <scope>NUCLEOTIDE SEQUENCE</scope>
    <source>
        <tissue evidence="1">Cladode</tissue>
    </source>
</reference>
<evidence type="ECO:0000313" key="1">
    <source>
        <dbReference type="EMBL" id="MBA4665922.1"/>
    </source>
</evidence>
<reference evidence="1" key="1">
    <citation type="journal article" date="2013" name="J. Plant Res.">
        <title>Effect of fungi and light on seed germination of three Opuntia species from semiarid lands of central Mexico.</title>
        <authorList>
            <person name="Delgado-Sanchez P."/>
            <person name="Jimenez-Bremont J.F."/>
            <person name="Guerrero-Gonzalez Mde L."/>
            <person name="Flores J."/>
        </authorList>
    </citation>
    <scope>NUCLEOTIDE SEQUENCE</scope>
    <source>
        <tissue evidence="1">Cladode</tissue>
    </source>
</reference>
<dbReference type="AlphaFoldDB" id="A0A7C9EDX3"/>
<dbReference type="EMBL" id="GISG01229870">
    <property type="protein sequence ID" value="MBA4665922.1"/>
    <property type="molecule type" value="Transcribed_RNA"/>
</dbReference>
<protein>
    <submittedName>
        <fullName evidence="1">Uncharacterized protein</fullName>
    </submittedName>
</protein>
<organism evidence="1">
    <name type="scientific">Opuntia streptacantha</name>
    <name type="common">Prickly pear cactus</name>
    <name type="synonym">Opuntia cardona</name>
    <dbReference type="NCBI Taxonomy" id="393608"/>
    <lineage>
        <taxon>Eukaryota</taxon>
        <taxon>Viridiplantae</taxon>
        <taxon>Streptophyta</taxon>
        <taxon>Embryophyta</taxon>
        <taxon>Tracheophyta</taxon>
        <taxon>Spermatophyta</taxon>
        <taxon>Magnoliopsida</taxon>
        <taxon>eudicotyledons</taxon>
        <taxon>Gunneridae</taxon>
        <taxon>Pentapetalae</taxon>
        <taxon>Caryophyllales</taxon>
        <taxon>Cactineae</taxon>
        <taxon>Cactaceae</taxon>
        <taxon>Opuntioideae</taxon>
        <taxon>Opuntia</taxon>
    </lineage>
</organism>
<sequence length="130" mass="15241">MKNRREQVKDQLPVISQVIFNPLMFTKPNLLIHLYTKSTKMPNIFRQDELKVGARARKLNSTRSQPQIENNILVQDHELAWKQKMLHEQGITIGARQYNEIEAVLSKVQRMIISLRQLAAQRTSLYFVRA</sequence>
<proteinExistence type="predicted"/>
<accession>A0A7C9EDX3</accession>
<name>A0A7C9EDX3_OPUST</name>